<evidence type="ECO:0000256" key="2">
    <source>
        <dbReference type="ARBA" id="ARBA00022801"/>
    </source>
</evidence>
<dbReference type="InterPro" id="IPR050563">
    <property type="entry name" value="4-hydroxybenzoyl-CoA_TE"/>
</dbReference>
<comment type="similarity">
    <text evidence="1">Belongs to the 4-hydroxybenzoyl-CoA thioesterase family.</text>
</comment>
<dbReference type="AlphaFoldDB" id="A0A2S6NEK2"/>
<feature type="region of interest" description="Disordered" evidence="3">
    <location>
        <begin position="143"/>
        <end position="162"/>
    </location>
</feature>
<gene>
    <name evidence="4" type="ORF">CCS01_15005</name>
</gene>
<dbReference type="OrthoDB" id="9808429at2"/>
<proteinExistence type="inferred from homology"/>
<dbReference type="FunFam" id="3.10.129.10:FF:000004">
    <property type="entry name" value="Tol-pal system-associated acyl-CoA thioesterase"/>
    <property type="match status" value="1"/>
</dbReference>
<keyword evidence="2" id="KW-0378">Hydrolase</keyword>
<dbReference type="InterPro" id="IPR008272">
    <property type="entry name" value="HB-CoA_thioesterase_AS"/>
</dbReference>
<feature type="compositionally biased region" description="Polar residues" evidence="3">
    <location>
        <begin position="152"/>
        <end position="162"/>
    </location>
</feature>
<dbReference type="Pfam" id="PF13279">
    <property type="entry name" value="4HBT_2"/>
    <property type="match status" value="1"/>
</dbReference>
<organism evidence="4 5">
    <name type="scientific">Rhodopila globiformis</name>
    <name type="common">Rhodopseudomonas globiformis</name>
    <dbReference type="NCBI Taxonomy" id="1071"/>
    <lineage>
        <taxon>Bacteria</taxon>
        <taxon>Pseudomonadati</taxon>
        <taxon>Pseudomonadota</taxon>
        <taxon>Alphaproteobacteria</taxon>
        <taxon>Acetobacterales</taxon>
        <taxon>Acetobacteraceae</taxon>
        <taxon>Rhodopila</taxon>
    </lineage>
</organism>
<dbReference type="InterPro" id="IPR029069">
    <property type="entry name" value="HotDog_dom_sf"/>
</dbReference>
<comment type="caution">
    <text evidence="4">The sequence shown here is derived from an EMBL/GenBank/DDBJ whole genome shotgun (WGS) entry which is preliminary data.</text>
</comment>
<dbReference type="EMBL" id="NHRY01000156">
    <property type="protein sequence ID" value="PPQ33019.1"/>
    <property type="molecule type" value="Genomic_DNA"/>
</dbReference>
<dbReference type="NCBIfam" id="TIGR00051">
    <property type="entry name" value="YbgC/FadM family acyl-CoA thioesterase"/>
    <property type="match status" value="1"/>
</dbReference>
<sequence length="162" mass="17711">MNPHPPSIHRFPVRVYYEDTDAGGVVYHATYLRYAERARTEALRDAGIPHAELVERCNVMFMVHRAEIDYVRPASLDDHLVVETETLDVRGATVVLRQVVRGPDGICAALRIKLACVAIGGNRPARIPPRWRDALAAMRAEPPAITAGRAGETSTADGMTGG</sequence>
<protein>
    <submittedName>
        <fullName evidence="4">Tol-pal system-associated acyl-CoA thioesterase</fullName>
    </submittedName>
</protein>
<dbReference type="PROSITE" id="PS01328">
    <property type="entry name" value="4HBCOA_THIOESTERASE"/>
    <property type="match status" value="1"/>
</dbReference>
<dbReference type="Proteomes" id="UP000239724">
    <property type="component" value="Unassembled WGS sequence"/>
</dbReference>
<name>A0A2S6NEK2_RHOGL</name>
<keyword evidence="5" id="KW-1185">Reference proteome</keyword>
<dbReference type="SUPFAM" id="SSF54637">
    <property type="entry name" value="Thioesterase/thiol ester dehydrase-isomerase"/>
    <property type="match status" value="1"/>
</dbReference>
<evidence type="ECO:0000313" key="5">
    <source>
        <dbReference type="Proteomes" id="UP000239724"/>
    </source>
</evidence>
<dbReference type="GO" id="GO:0047617">
    <property type="term" value="F:fatty acyl-CoA hydrolase activity"/>
    <property type="evidence" value="ECO:0007669"/>
    <property type="project" value="TreeGrafter"/>
</dbReference>
<evidence type="ECO:0000313" key="4">
    <source>
        <dbReference type="EMBL" id="PPQ33019.1"/>
    </source>
</evidence>
<dbReference type="InterPro" id="IPR006684">
    <property type="entry name" value="YbgC/YbaW"/>
</dbReference>
<dbReference type="PANTHER" id="PTHR31793:SF37">
    <property type="entry name" value="ACYL-COA THIOESTER HYDROLASE YBGC"/>
    <property type="match status" value="1"/>
</dbReference>
<dbReference type="Gene3D" id="3.10.129.10">
    <property type="entry name" value="Hotdog Thioesterase"/>
    <property type="match status" value="1"/>
</dbReference>
<accession>A0A2S6NEK2</accession>
<evidence type="ECO:0000256" key="3">
    <source>
        <dbReference type="SAM" id="MobiDB-lite"/>
    </source>
</evidence>
<dbReference type="RefSeq" id="WP_104519650.1">
    <property type="nucleotide sequence ID" value="NZ_NHRY01000156.1"/>
</dbReference>
<reference evidence="4 5" key="1">
    <citation type="journal article" date="2018" name="Arch. Microbiol.">
        <title>New insights into the metabolic potential of the phototrophic purple bacterium Rhodopila globiformis DSM 161(T) from its draft genome sequence and evidence for a vanadium-dependent nitrogenase.</title>
        <authorList>
            <person name="Imhoff J.F."/>
            <person name="Rahn T."/>
            <person name="Kunzel S."/>
            <person name="Neulinger S.C."/>
        </authorList>
    </citation>
    <scope>NUCLEOTIDE SEQUENCE [LARGE SCALE GENOMIC DNA]</scope>
    <source>
        <strain evidence="4 5">DSM 161</strain>
    </source>
</reference>
<dbReference type="InterPro" id="IPR014166">
    <property type="entry name" value="Tol-Pal_acyl-CoA_thioesterase"/>
</dbReference>
<evidence type="ECO:0000256" key="1">
    <source>
        <dbReference type="ARBA" id="ARBA00005953"/>
    </source>
</evidence>
<dbReference type="NCBIfam" id="TIGR02799">
    <property type="entry name" value="thio_ybgC"/>
    <property type="match status" value="1"/>
</dbReference>
<dbReference type="PIRSF" id="PIRSF003230">
    <property type="entry name" value="YbgC"/>
    <property type="match status" value="1"/>
</dbReference>
<dbReference type="CDD" id="cd00586">
    <property type="entry name" value="4HBT"/>
    <property type="match status" value="1"/>
</dbReference>
<dbReference type="PANTHER" id="PTHR31793">
    <property type="entry name" value="4-HYDROXYBENZOYL-COA THIOESTERASE FAMILY MEMBER"/>
    <property type="match status" value="1"/>
</dbReference>